<feature type="domain" description="GEVED" evidence="3">
    <location>
        <begin position="1286"/>
        <end position="1345"/>
    </location>
</feature>
<keyword evidence="2" id="KW-0677">Repeat</keyword>
<dbReference type="Gene3D" id="2.130.10.80">
    <property type="entry name" value="Galactose oxidase/kelch, beta-propeller"/>
    <property type="match status" value="3"/>
</dbReference>
<protein>
    <recommendedName>
        <fullName evidence="3">GEVED domain-containing protein</fullName>
    </recommendedName>
</protein>
<name>A0A815AFK5_9BILA</name>
<feature type="domain" description="GEVED" evidence="3">
    <location>
        <begin position="1078"/>
        <end position="1155"/>
    </location>
</feature>
<feature type="domain" description="GEVED" evidence="3">
    <location>
        <begin position="2035"/>
        <end position="2112"/>
    </location>
</feature>
<gene>
    <name evidence="4" type="ORF">JYZ213_LOCUS29833</name>
</gene>
<dbReference type="InterPro" id="IPR015915">
    <property type="entry name" value="Kelch-typ_b-propeller"/>
</dbReference>
<proteinExistence type="predicted"/>
<dbReference type="SMART" id="SM00612">
    <property type="entry name" value="Kelch"/>
    <property type="match status" value="5"/>
</dbReference>
<dbReference type="Proteomes" id="UP000663845">
    <property type="component" value="Unassembled WGS sequence"/>
</dbReference>
<evidence type="ECO:0000313" key="5">
    <source>
        <dbReference type="Proteomes" id="UP000663845"/>
    </source>
</evidence>
<dbReference type="PROSITE" id="PS51996">
    <property type="entry name" value="TR_MART"/>
    <property type="match status" value="1"/>
</dbReference>
<reference evidence="4" key="1">
    <citation type="submission" date="2021-02" db="EMBL/GenBank/DDBJ databases">
        <authorList>
            <person name="Nowell W R."/>
        </authorList>
    </citation>
    <scope>NUCLEOTIDE SEQUENCE</scope>
</reference>
<dbReference type="InterPro" id="IPR037293">
    <property type="entry name" value="Gal_Oxidase_central_sf"/>
</dbReference>
<dbReference type="Pfam" id="PF20009">
    <property type="entry name" value="GEVED"/>
    <property type="match status" value="7"/>
</dbReference>
<dbReference type="Pfam" id="PF01344">
    <property type="entry name" value="Kelch_1"/>
    <property type="match status" value="1"/>
</dbReference>
<dbReference type="InterPro" id="IPR045474">
    <property type="entry name" value="GEVED"/>
</dbReference>
<dbReference type="EMBL" id="CAJNOG010000464">
    <property type="protein sequence ID" value="CAF1255121.1"/>
    <property type="molecule type" value="Genomic_DNA"/>
</dbReference>
<dbReference type="Pfam" id="PF24681">
    <property type="entry name" value="Kelch_KLHDC2_KLHL20_DRC7"/>
    <property type="match status" value="1"/>
</dbReference>
<dbReference type="Gene3D" id="2.120.10.80">
    <property type="entry name" value="Kelch-type beta propeller"/>
    <property type="match status" value="1"/>
</dbReference>
<evidence type="ECO:0000256" key="1">
    <source>
        <dbReference type="ARBA" id="ARBA00022441"/>
    </source>
</evidence>
<evidence type="ECO:0000313" key="4">
    <source>
        <dbReference type="EMBL" id="CAF1255121.1"/>
    </source>
</evidence>
<organism evidence="4 5">
    <name type="scientific">Adineta steineri</name>
    <dbReference type="NCBI Taxonomy" id="433720"/>
    <lineage>
        <taxon>Eukaryota</taxon>
        <taxon>Metazoa</taxon>
        <taxon>Spiralia</taxon>
        <taxon>Gnathifera</taxon>
        <taxon>Rotifera</taxon>
        <taxon>Eurotatoria</taxon>
        <taxon>Bdelloidea</taxon>
        <taxon>Adinetida</taxon>
        <taxon>Adinetidae</taxon>
        <taxon>Adineta</taxon>
    </lineage>
</organism>
<feature type="domain" description="GEVED" evidence="3">
    <location>
        <begin position="824"/>
        <end position="902"/>
    </location>
</feature>
<dbReference type="PANTHER" id="PTHR45632">
    <property type="entry name" value="LD33804P"/>
    <property type="match status" value="1"/>
</dbReference>
<feature type="domain" description="GEVED" evidence="3">
    <location>
        <begin position="1521"/>
        <end position="1598"/>
    </location>
</feature>
<sequence>MAINEKNSIYLLKAYTAETGLYPKLNYPTAQLHPKNLTDIDIVNRAFYVAIIARHSNLETVSYTGITYRSMIITSNDLEQCKIGTRMVTKTFSSTSKQMNVVLRFLHNNVDIDDQLSIICEYEILNQRAALDIQYISLFEGEQEVLILPYSIFKIVDIKFDKNNSPQVEIKLKECKLNGNNVVCQNDPGTTGNILTMSLSVTYPSHCPADCQKKYNNNIARRLNTTNTKFNFPVTFTGYPPMNLDMSLCSTQRIRQDTITTAQPGITVAVSSQPAMCSCQGQIPSTLSLNNVQFDPTTAMYQWQSSTAGQNNWINIGTPSKTSSLILNAQNYPTDYRCQILFQNSVSANLISTIITIKNAYCPPIPTNCASGNNINNFILSGEFTSQINDANTNCASNAYNDETKQTIILYASQTYQGQISTQSINNMYYAIWIDLNNNYIFEDSEKLAGGKLDGSTLTNFNLIIPSASASVILGTHRMRVTVVPENTPAACGGTGVNGETHDYTVNLVATPATYDLVYGTNTNVDQPLSVADKQALADNMMKALDIQGVTVTYGELLPHSTVTSKRKRQVLRGNNVVCQNDPGTTGNILTMSLSVTYPSHCPADCQKKYNNNIARRLNTTNTKFNFPVTFTGYPPMNLDMSLCGTQRIRQDTITTAQPGTPVAVSSQPAMCSCQGQLPSTLTLNNVQFDPTTAMYQWQSSTAGQNNWINIGTPSKTSSLILNAQNYPTDYRCQILFQNSVSANLISTIITIKNTYCPPIPTNCASGNNINHFILSGEFTSQINDANTNCASNAYNDETKQTIILYASQTYQGQISTQSTNNMYYAIWIDLNNNYIFEDSEKLAGGKLDGSTLTNFNLIIPSASASVILGTHRMRVTVVPENTPAACGGTGVNGETHDYTVNLVAKWTGTPTQPTAITQQPSTCSCSGQLPFTLSLSNTNFDPTNAMYLWQSSPTGTNTWSNLGAPVSSSTYQGAGQDSPSDYQCLILIQNPTPTIITSMIVTISNSYCPTFAMNCNQNNKIDNFILPGDFGTIINDQATGCSTNGYKAPNPSTLVLIVDKNYAAQVSTGGDSTGMFITIWIDLNNNFVFDNSEIISSTSLSGVSPGPITVIVPSSIVSGQFGQHRMRVMLTTINPATSCGQLNGIGETQDYNVQIVNTWTGTPAQPTAITQQSSTCSCRNQLPFILTLSNTNFDPTNAMYLWQSSPTGANTWSNLGTPSGLSTYEGAGQDSPSDYQCLILIQNPTPTIITSAIVTISNSYCPTFAMNCNQNNKIDNFILPGDFGSIINDQATGCSTNGYKAPNPTSASVILGTHRMRVTVVPENTPAACGGTGVNGETHDYTVNLVAKWTGIPTQPTAITQQPSTCSCRNQIPFTLSLSNTNFDTTNAMYLWQSSPTGINTWSNLGAPVSSSTYQAAGQDSPSDYQCLILIQNPTPTIITSMIVTISNSYCPTFAMNCNQNAKIDNFILPGDFGSVINDQATGCSTNGYKSPISTTLMLTVDKNYMAQVSTGGDSTGMFITIWIDLNNNFVFENSEIISSTSLSGVSPGPITVNVPSSMVMGQFGQHRMRVMLTTSNPAISCGQLNGIGETQDYNVQIVNAWTGTPTQPTAITQQSSTCSCRNQIPFILSLTNTNFDLTNAMYLWQSSPTGTNTWSNLGAPTGLSTYEGAGQDSPSDYQCLILIQNPTPMIITSAIVTISNSYCPTFAMTCNQNNKKDNFILPGDFGSIINDQTTGCSTNGYKSPISTTLMLTVDKNYMAQVSTGGDSTGMFITIWIDLNNNFVFDNSEIISSSSLSGVSPGPITVIVPSSMMMINQYGQHRMRIMLTTINPATSCGQLSGIGETQDYNIQIVNAWPGTPAQPTTTTDQSATCSCNGKRPFTLSLSNVNFDPTNAIYLWQSAPTGKNTWNNLGAPTVLPTYQGAGQDSPSDYQCQILIQNPTPMIIYSKLVSISNTYCPPLNSICDSAAGYDMIDTFTIVGVADTQINDVGTGCSANGYDKRLTEEVVLRINSQYSISLSTGYTAKSATDRDFFAIWIDFNNDSIFTVQEIVASGSFADTTLTTFTLTIPSLSSTVQLGRFRMRVSVARGGLPNGCQISVKFGETQDYMVQVTDGWLLLPNMNHARSGHTASVLKSGNLLVIGGYDGTNVLNTAESFDMSTPKKWKNTASMQDARTNHTATVLSDGQVLVIGGSQSGLILMSVELYNPKGDQWTTRSPMTAPRTMHTASLLSGDKILVTGGMSNGVFINTAALYDVKTDTWTAANDMISKRLQHTASTLSSNKVLLAGGDTPDTSGTSELYQGPNAKAGSVSNMAYARQWHRASAFSTDQVLVTGGRVDSTNLYPPAAELYTPKNNKWSTVAAMTGARMSHTASVLLDNIVVAAGGESSGIALSTAEYYDITKKTWNSAGHLIYARSKHADLVFNGVIPIVTGGSNGANSLQTVELWYDVQSLAP</sequence>
<evidence type="ECO:0000256" key="2">
    <source>
        <dbReference type="ARBA" id="ARBA00022737"/>
    </source>
</evidence>
<accession>A0A815AFK5</accession>
<evidence type="ECO:0000259" key="3">
    <source>
        <dbReference type="Pfam" id="PF20009"/>
    </source>
</evidence>
<dbReference type="Gene3D" id="3.90.176.10">
    <property type="entry name" value="Toxin ADP-ribosyltransferase, Chain A, domain 1"/>
    <property type="match status" value="1"/>
</dbReference>
<dbReference type="InterPro" id="IPR006652">
    <property type="entry name" value="Kelch_1"/>
</dbReference>
<feature type="domain" description="GEVED" evidence="3">
    <location>
        <begin position="429"/>
        <end position="507"/>
    </location>
</feature>
<dbReference type="SUPFAM" id="SSF117281">
    <property type="entry name" value="Kelch motif"/>
    <property type="match status" value="2"/>
</dbReference>
<feature type="domain" description="GEVED" evidence="3">
    <location>
        <begin position="1774"/>
        <end position="1852"/>
    </location>
</feature>
<keyword evidence="1" id="KW-0880">Kelch repeat</keyword>
<comment type="caution">
    <text evidence="4">The sequence shown here is derived from an EMBL/GenBank/DDBJ whole genome shotgun (WGS) entry which is preliminary data.</text>
</comment>
<dbReference type="PANTHER" id="PTHR45632:SF3">
    <property type="entry name" value="KELCH-LIKE PROTEIN 32"/>
    <property type="match status" value="1"/>
</dbReference>
<dbReference type="SUPFAM" id="SSF56399">
    <property type="entry name" value="ADP-ribosylation"/>
    <property type="match status" value="1"/>
</dbReference>